<dbReference type="GO" id="GO:0022904">
    <property type="term" value="P:respiratory electron transport chain"/>
    <property type="evidence" value="ECO:0007669"/>
    <property type="project" value="TreeGrafter"/>
</dbReference>
<protein>
    <recommendedName>
        <fullName evidence="6">4Fe-4S Mo/W bis-MGD-type domain-containing protein</fullName>
    </recommendedName>
</protein>
<keyword evidence="1" id="KW-0004">4Fe-4S</keyword>
<dbReference type="InterPro" id="IPR006656">
    <property type="entry name" value="Mopterin_OxRdtase"/>
</dbReference>
<dbReference type="PANTHER" id="PTHR43105">
    <property type="entry name" value="RESPIRATORY NITRATE REDUCTASE"/>
    <property type="match status" value="1"/>
</dbReference>
<evidence type="ECO:0000256" key="5">
    <source>
        <dbReference type="ARBA" id="ARBA00023014"/>
    </source>
</evidence>
<keyword evidence="5" id="KW-0411">Iron-sulfur</keyword>
<dbReference type="InterPro" id="IPR027467">
    <property type="entry name" value="MopterinOxRdtase_cofactor_BS"/>
</dbReference>
<dbReference type="Gene3D" id="3.40.50.740">
    <property type="match status" value="1"/>
</dbReference>
<dbReference type="Gene3D" id="2.20.25.90">
    <property type="entry name" value="ADC-like domains"/>
    <property type="match status" value="1"/>
</dbReference>
<dbReference type="GO" id="GO:0003954">
    <property type="term" value="F:NADH dehydrogenase activity"/>
    <property type="evidence" value="ECO:0007669"/>
    <property type="project" value="TreeGrafter"/>
</dbReference>
<keyword evidence="3" id="KW-0560">Oxidoreductase</keyword>
<dbReference type="GO" id="GO:0046872">
    <property type="term" value="F:metal ion binding"/>
    <property type="evidence" value="ECO:0007669"/>
    <property type="project" value="UniProtKB-KW"/>
</dbReference>
<dbReference type="GO" id="GO:0016020">
    <property type="term" value="C:membrane"/>
    <property type="evidence" value="ECO:0007669"/>
    <property type="project" value="TreeGrafter"/>
</dbReference>
<reference evidence="7 8" key="1">
    <citation type="submission" date="2019-05" db="EMBL/GenBank/DDBJ databases">
        <title>Arcobacter sp. nov., isolated from sea sediment.</title>
        <authorList>
            <person name="Kim W."/>
        </authorList>
    </citation>
    <scope>NUCLEOTIDE SEQUENCE [LARGE SCALE GENOMIC DNA]</scope>
    <source>
        <strain evidence="7 8">CAU 1517</strain>
    </source>
</reference>
<dbReference type="Proteomes" id="UP000308901">
    <property type="component" value="Unassembled WGS sequence"/>
</dbReference>
<dbReference type="InterPro" id="IPR006963">
    <property type="entry name" value="Mopterin_OxRdtase_4Fe-4S_dom"/>
</dbReference>
<keyword evidence="4" id="KW-0408">Iron</keyword>
<dbReference type="EMBL" id="VANU01000008">
    <property type="protein sequence ID" value="TLP35546.1"/>
    <property type="molecule type" value="Genomic_DNA"/>
</dbReference>
<dbReference type="Pfam" id="PF04879">
    <property type="entry name" value="Molybdop_Fe4S4"/>
    <property type="match status" value="1"/>
</dbReference>
<dbReference type="SUPFAM" id="SSF53706">
    <property type="entry name" value="Formate dehydrogenase/DMSO reductase, domains 1-3"/>
    <property type="match status" value="1"/>
</dbReference>
<dbReference type="PANTHER" id="PTHR43105:SF14">
    <property type="entry name" value="FORMATE DEHYDROGENASE H"/>
    <property type="match status" value="1"/>
</dbReference>
<proteinExistence type="predicted"/>
<gene>
    <name evidence="7" type="ORF">FDK22_14955</name>
</gene>
<dbReference type="FunFam" id="2.20.25.90:FF:000001">
    <property type="entry name" value="Formate dehydrogenase subunit alpha"/>
    <property type="match status" value="1"/>
</dbReference>
<sequence>MKKFQTTCPYCGTGCNIDLFVENNKIVKAEPTKEHHVNDGELCLKGLYGWEYVHSPRRLTKPMIRKKNGEFSKDGDLVEVSFDEAYDFVAQRMKSTVEKYGADSLMGFSSARCSNEDNYTFQKLFRTQGTNNIDHCARL</sequence>
<keyword evidence="2" id="KW-0479">Metal-binding</keyword>
<name>A0A5R8XXH7_9BACT</name>
<evidence type="ECO:0000256" key="3">
    <source>
        <dbReference type="ARBA" id="ARBA00023002"/>
    </source>
</evidence>
<dbReference type="PROSITE" id="PS51669">
    <property type="entry name" value="4FE4S_MOW_BIS_MGD"/>
    <property type="match status" value="1"/>
</dbReference>
<evidence type="ECO:0000259" key="6">
    <source>
        <dbReference type="PROSITE" id="PS51669"/>
    </source>
</evidence>
<organism evidence="7 8">
    <name type="scientific">Arcobacter arenosus</name>
    <dbReference type="NCBI Taxonomy" id="2576037"/>
    <lineage>
        <taxon>Bacteria</taxon>
        <taxon>Pseudomonadati</taxon>
        <taxon>Campylobacterota</taxon>
        <taxon>Epsilonproteobacteria</taxon>
        <taxon>Campylobacterales</taxon>
        <taxon>Arcobacteraceae</taxon>
        <taxon>Arcobacter</taxon>
    </lineage>
</organism>
<evidence type="ECO:0000313" key="7">
    <source>
        <dbReference type="EMBL" id="TLP35546.1"/>
    </source>
</evidence>
<accession>A0A5R8XXH7</accession>
<keyword evidence="8" id="KW-1185">Reference proteome</keyword>
<dbReference type="Pfam" id="PF00384">
    <property type="entry name" value="Molybdopterin"/>
    <property type="match status" value="1"/>
</dbReference>
<dbReference type="SMART" id="SM00926">
    <property type="entry name" value="Molybdop_Fe4S4"/>
    <property type="match status" value="1"/>
</dbReference>
<evidence type="ECO:0000313" key="8">
    <source>
        <dbReference type="Proteomes" id="UP000308901"/>
    </source>
</evidence>
<dbReference type="PROSITE" id="PS00551">
    <property type="entry name" value="MOLYBDOPTERIN_PROK_1"/>
    <property type="match status" value="1"/>
</dbReference>
<comment type="caution">
    <text evidence="7">The sequence shown here is derived from an EMBL/GenBank/DDBJ whole genome shotgun (WGS) entry which is preliminary data.</text>
</comment>
<evidence type="ECO:0000256" key="1">
    <source>
        <dbReference type="ARBA" id="ARBA00022485"/>
    </source>
</evidence>
<evidence type="ECO:0000256" key="4">
    <source>
        <dbReference type="ARBA" id="ARBA00023004"/>
    </source>
</evidence>
<dbReference type="InterPro" id="IPR050123">
    <property type="entry name" value="Prok_molybdopt-oxidoreductase"/>
</dbReference>
<dbReference type="AlphaFoldDB" id="A0A5R8XXH7"/>
<dbReference type="OrthoDB" id="9816402at2"/>
<feature type="domain" description="4Fe-4S Mo/W bis-MGD-type" evidence="6">
    <location>
        <begin position="1"/>
        <end position="57"/>
    </location>
</feature>
<evidence type="ECO:0000256" key="2">
    <source>
        <dbReference type="ARBA" id="ARBA00022723"/>
    </source>
</evidence>
<dbReference type="GO" id="GO:0051539">
    <property type="term" value="F:4 iron, 4 sulfur cluster binding"/>
    <property type="evidence" value="ECO:0007669"/>
    <property type="project" value="UniProtKB-KW"/>
</dbReference>